<keyword evidence="2" id="KW-0378">Hydrolase</keyword>
<dbReference type="GO" id="GO:0047617">
    <property type="term" value="F:fatty acyl-CoA hydrolase activity"/>
    <property type="evidence" value="ECO:0007669"/>
    <property type="project" value="TreeGrafter"/>
</dbReference>
<evidence type="ECO:0000313" key="3">
    <source>
        <dbReference type="EMBL" id="PMR76671.1"/>
    </source>
</evidence>
<dbReference type="PANTHER" id="PTHR31793">
    <property type="entry name" value="4-HYDROXYBENZOYL-COA THIOESTERASE FAMILY MEMBER"/>
    <property type="match status" value="1"/>
</dbReference>
<comment type="similarity">
    <text evidence="1">Belongs to the 4-hydroxybenzoyl-CoA thioesterase family.</text>
</comment>
<evidence type="ECO:0000256" key="2">
    <source>
        <dbReference type="ARBA" id="ARBA00022801"/>
    </source>
</evidence>
<dbReference type="SUPFAM" id="SSF54637">
    <property type="entry name" value="Thioesterase/thiol ester dehydrase-isomerase"/>
    <property type="match status" value="1"/>
</dbReference>
<accession>A0A2N7U8B2</accession>
<dbReference type="AlphaFoldDB" id="A0A2N7U8B2"/>
<dbReference type="PANTHER" id="PTHR31793:SF27">
    <property type="entry name" value="NOVEL THIOESTERASE SUPERFAMILY DOMAIN AND SAPOSIN A-TYPE DOMAIN CONTAINING PROTEIN (0610012H03RIK)"/>
    <property type="match status" value="1"/>
</dbReference>
<comment type="caution">
    <text evidence="3">The sequence shown here is derived from an EMBL/GenBank/DDBJ whole genome shotgun (WGS) entry which is preliminary data.</text>
</comment>
<dbReference type="Gene3D" id="3.10.129.10">
    <property type="entry name" value="Hotdog Thioesterase"/>
    <property type="match status" value="1"/>
</dbReference>
<dbReference type="InterPro" id="IPR050563">
    <property type="entry name" value="4-hydroxybenzoyl-CoA_TE"/>
</dbReference>
<dbReference type="EMBL" id="PNRF01000012">
    <property type="protein sequence ID" value="PMR76671.1"/>
    <property type="molecule type" value="Genomic_DNA"/>
</dbReference>
<evidence type="ECO:0000256" key="1">
    <source>
        <dbReference type="ARBA" id="ARBA00005953"/>
    </source>
</evidence>
<reference evidence="3 4" key="1">
    <citation type="submission" date="2018-01" db="EMBL/GenBank/DDBJ databases">
        <title>Halomonas endophytica sp. nov., isolated from storage liquid in the stems of Populus euphratica.</title>
        <authorList>
            <person name="Chen C."/>
        </authorList>
    </citation>
    <scope>NUCLEOTIDE SEQUENCE [LARGE SCALE GENOMIC DNA]</scope>
    <source>
        <strain evidence="3 4">MC28</strain>
    </source>
</reference>
<dbReference type="Proteomes" id="UP000235803">
    <property type="component" value="Unassembled WGS sequence"/>
</dbReference>
<dbReference type="RefSeq" id="WP_102652575.1">
    <property type="nucleotide sequence ID" value="NZ_PNRF01000012.1"/>
</dbReference>
<gene>
    <name evidence="3" type="ORF">C1H69_06510</name>
</gene>
<dbReference type="InterPro" id="IPR029069">
    <property type="entry name" value="HotDog_dom_sf"/>
</dbReference>
<proteinExistence type="inferred from homology"/>
<organism evidence="3 4">
    <name type="scientific">Billgrantia endophytica</name>
    <dbReference type="NCBI Taxonomy" id="2033802"/>
    <lineage>
        <taxon>Bacteria</taxon>
        <taxon>Pseudomonadati</taxon>
        <taxon>Pseudomonadota</taxon>
        <taxon>Gammaproteobacteria</taxon>
        <taxon>Oceanospirillales</taxon>
        <taxon>Halomonadaceae</taxon>
        <taxon>Billgrantia</taxon>
    </lineage>
</organism>
<protein>
    <recommendedName>
        <fullName evidence="5">Thioesterase</fullName>
    </recommendedName>
</protein>
<evidence type="ECO:0008006" key="5">
    <source>
        <dbReference type="Google" id="ProtNLM"/>
    </source>
</evidence>
<dbReference type="CDD" id="cd00586">
    <property type="entry name" value="4HBT"/>
    <property type="match status" value="1"/>
</dbReference>
<sequence>MDRITVEFPRGVWRHSHTLSVRIGDMNHARHLGHDTLISLLQEARAAALVTLGVDERNIGGYPALVAELAVQYHSETRWPDMLEIETAIPVPEGKGLRVFHRVTHRADRRLAATAMLTLLLVDPSRGGKVVPLPECLVSRLASGTSA</sequence>
<evidence type="ECO:0000313" key="4">
    <source>
        <dbReference type="Proteomes" id="UP000235803"/>
    </source>
</evidence>
<dbReference type="Pfam" id="PF13279">
    <property type="entry name" value="4HBT_2"/>
    <property type="match status" value="1"/>
</dbReference>
<dbReference type="OrthoDB" id="333038at2"/>
<keyword evidence="4" id="KW-1185">Reference proteome</keyword>
<name>A0A2N7U8B2_9GAMM</name>